<gene>
    <name evidence="1" type="ORF">M8744_15955</name>
</gene>
<organism evidence="1 2">
    <name type="scientific">Lutimaribacter degradans</name>
    <dbReference type="NCBI Taxonomy" id="2945989"/>
    <lineage>
        <taxon>Bacteria</taxon>
        <taxon>Pseudomonadati</taxon>
        <taxon>Pseudomonadota</taxon>
        <taxon>Alphaproteobacteria</taxon>
        <taxon>Rhodobacterales</taxon>
        <taxon>Roseobacteraceae</taxon>
        <taxon>Lutimaribacter</taxon>
    </lineage>
</organism>
<proteinExistence type="predicted"/>
<keyword evidence="2" id="KW-1185">Reference proteome</keyword>
<protein>
    <submittedName>
        <fullName evidence="1">Uncharacterized protein</fullName>
    </submittedName>
</protein>
<accession>A0ACC5ZZP2</accession>
<name>A0ACC5ZZP2_9RHOB</name>
<evidence type="ECO:0000313" key="2">
    <source>
        <dbReference type="Proteomes" id="UP001203036"/>
    </source>
</evidence>
<dbReference type="Proteomes" id="UP001203036">
    <property type="component" value="Unassembled WGS sequence"/>
</dbReference>
<sequence>MRHVIAAGVAALALAGCSDPMERVTRLSDVELNEAAPTVEMAEPASEAEAEKTGGLFARLFQPKTTAPGRATAGDAADDTTRESRPAATEDAAENAKPDTGDATPSAPSDDDRPRGLFGLFARNGQGGSAPGRIDPDAPDAQVVSPGTAVPYGTVARVCDMPRRDMGQKVADYPERRAQYTLYDSAPGGTGPRAFYMTGFPDGCARQFTAALAMFGSPRMHEQLRYGAPADSLPYSDTDKAYERIKRRVCGVGRNKPCGARISRLERDTAFVTIYERFGENARWATMLVHGGAVVAADLKSGN</sequence>
<reference evidence="1" key="1">
    <citation type="submission" date="2022-06" db="EMBL/GenBank/DDBJ databases">
        <title>Lutimaribacter sp. EGI FJ00013, a novel bacterium isolated from a salt lake sediment enrichment.</title>
        <authorList>
            <person name="Gao L."/>
            <person name="Fang B.-Z."/>
            <person name="Li W.-J."/>
        </authorList>
    </citation>
    <scope>NUCLEOTIDE SEQUENCE</scope>
    <source>
        <strain evidence="1">EGI FJ00013</strain>
    </source>
</reference>
<dbReference type="EMBL" id="JAMQGO010000014">
    <property type="protein sequence ID" value="MCM2563650.1"/>
    <property type="molecule type" value="Genomic_DNA"/>
</dbReference>
<comment type="caution">
    <text evidence="1">The sequence shown here is derived from an EMBL/GenBank/DDBJ whole genome shotgun (WGS) entry which is preliminary data.</text>
</comment>
<evidence type="ECO:0000313" key="1">
    <source>
        <dbReference type="EMBL" id="MCM2563650.1"/>
    </source>
</evidence>